<dbReference type="Gene3D" id="3.30.530.20">
    <property type="match status" value="1"/>
</dbReference>
<reference evidence="1 2" key="1">
    <citation type="submission" date="2017-06" db="EMBL/GenBank/DDBJ databases">
        <title>Raineya orbicola gen. nov., sp. nov. a slightly thermophilic bacterium of the phylum Bacteroidetes and the description of Raineyaceae fam. nov.</title>
        <authorList>
            <person name="Albuquerque L."/>
            <person name="Polonia A.R.M."/>
            <person name="Barroso C."/>
            <person name="Froufe H.J.C."/>
            <person name="Lage O."/>
            <person name="Lobo-Da-Cunha A."/>
            <person name="Egas C."/>
            <person name="Da Costa M.S."/>
        </authorList>
    </citation>
    <scope>NUCLEOTIDE SEQUENCE [LARGE SCALE GENOMIC DNA]</scope>
    <source>
        <strain evidence="1 2">SPSPC-11</strain>
    </source>
</reference>
<comment type="caution">
    <text evidence="1">The sequence shown here is derived from an EMBL/GenBank/DDBJ whole genome shotgun (WGS) entry which is preliminary data.</text>
</comment>
<dbReference type="InterPro" id="IPR023393">
    <property type="entry name" value="START-like_dom_sf"/>
</dbReference>
<evidence type="ECO:0008006" key="3">
    <source>
        <dbReference type="Google" id="ProtNLM"/>
    </source>
</evidence>
<dbReference type="SUPFAM" id="SSF55961">
    <property type="entry name" value="Bet v1-like"/>
    <property type="match status" value="1"/>
</dbReference>
<dbReference type="Proteomes" id="UP000233387">
    <property type="component" value="Unassembled WGS sequence"/>
</dbReference>
<keyword evidence="2" id="KW-1185">Reference proteome</keyword>
<sequence length="150" mass="18169">MNFKITTTVSTPFRQVFRLFTKELFIKLSPPFPRLKLLRFDGSNTQDHVAVELDFLLFKQEWESVIVEKKESKEEIYFIDEGIKLPFFLKKWKHKHRIIQKDSKQAEIIDEIEFETPFKPLDILLYPILYFQFAYRKPIYQKVFGKEKTN</sequence>
<evidence type="ECO:0000313" key="1">
    <source>
        <dbReference type="EMBL" id="PKQ68047.1"/>
    </source>
</evidence>
<accession>A0A2N3ICL4</accession>
<name>A0A2N3ICL4_9BACT</name>
<evidence type="ECO:0000313" key="2">
    <source>
        <dbReference type="Proteomes" id="UP000233387"/>
    </source>
</evidence>
<gene>
    <name evidence="1" type="ORF">Rain11_1774</name>
</gene>
<proteinExistence type="predicted"/>
<dbReference type="AlphaFoldDB" id="A0A2N3ICL4"/>
<dbReference type="RefSeq" id="WP_101359045.1">
    <property type="nucleotide sequence ID" value="NZ_NKXO01000027.1"/>
</dbReference>
<protein>
    <recommendedName>
        <fullName evidence="3">Ligand-binding SRPBCC domain-containing protein</fullName>
    </recommendedName>
</protein>
<dbReference type="EMBL" id="NKXO01000027">
    <property type="protein sequence ID" value="PKQ68047.1"/>
    <property type="molecule type" value="Genomic_DNA"/>
</dbReference>
<organism evidence="1 2">
    <name type="scientific">Raineya orbicola</name>
    <dbReference type="NCBI Taxonomy" id="2016530"/>
    <lineage>
        <taxon>Bacteria</taxon>
        <taxon>Pseudomonadati</taxon>
        <taxon>Bacteroidota</taxon>
        <taxon>Cytophagia</taxon>
        <taxon>Cytophagales</taxon>
        <taxon>Raineyaceae</taxon>
        <taxon>Raineya</taxon>
    </lineage>
</organism>
<dbReference type="OrthoDB" id="838246at2"/>